<organism evidence="7 8">
    <name type="scientific">Ceratodon purpureus</name>
    <name type="common">Fire moss</name>
    <name type="synonym">Dicranum purpureum</name>
    <dbReference type="NCBI Taxonomy" id="3225"/>
    <lineage>
        <taxon>Eukaryota</taxon>
        <taxon>Viridiplantae</taxon>
        <taxon>Streptophyta</taxon>
        <taxon>Embryophyta</taxon>
        <taxon>Bryophyta</taxon>
        <taxon>Bryophytina</taxon>
        <taxon>Bryopsida</taxon>
        <taxon>Dicranidae</taxon>
        <taxon>Pseudoditrichales</taxon>
        <taxon>Ditrichaceae</taxon>
        <taxon>Ceratodon</taxon>
    </lineage>
</organism>
<dbReference type="PROSITE" id="PS00196">
    <property type="entry name" value="COPPER_BLUE"/>
    <property type="match status" value="1"/>
</dbReference>
<dbReference type="GO" id="GO:0009055">
    <property type="term" value="F:electron transfer activity"/>
    <property type="evidence" value="ECO:0007669"/>
    <property type="project" value="InterPro"/>
</dbReference>
<evidence type="ECO:0000256" key="4">
    <source>
        <dbReference type="ARBA" id="ARBA00023180"/>
    </source>
</evidence>
<dbReference type="PANTHER" id="PTHR33021">
    <property type="entry name" value="BLUE COPPER PROTEIN"/>
    <property type="match status" value="1"/>
</dbReference>
<evidence type="ECO:0000313" key="7">
    <source>
        <dbReference type="EMBL" id="KAG0590847.1"/>
    </source>
</evidence>
<feature type="domain" description="Phytocyanin" evidence="6">
    <location>
        <begin position="34"/>
        <end position="141"/>
    </location>
</feature>
<evidence type="ECO:0000259" key="6">
    <source>
        <dbReference type="PROSITE" id="PS51485"/>
    </source>
</evidence>
<keyword evidence="4" id="KW-0325">Glycoprotein</keyword>
<dbReference type="SUPFAM" id="SSF49503">
    <property type="entry name" value="Cupredoxins"/>
    <property type="match status" value="1"/>
</dbReference>
<dbReference type="Pfam" id="PF02298">
    <property type="entry name" value="Cu_bind_like"/>
    <property type="match status" value="1"/>
</dbReference>
<dbReference type="InterPro" id="IPR008972">
    <property type="entry name" value="Cupredoxin"/>
</dbReference>
<feature type="transmembrane region" description="Helical" evidence="5">
    <location>
        <begin position="12"/>
        <end position="34"/>
    </location>
</feature>
<keyword evidence="5" id="KW-1133">Transmembrane helix</keyword>
<keyword evidence="2" id="KW-0186">Copper</keyword>
<gene>
    <name evidence="7" type="ORF">KC19_1G131000</name>
</gene>
<evidence type="ECO:0000256" key="2">
    <source>
        <dbReference type="ARBA" id="ARBA00023008"/>
    </source>
</evidence>
<reference evidence="7" key="1">
    <citation type="submission" date="2020-06" db="EMBL/GenBank/DDBJ databases">
        <title>WGS assembly of Ceratodon purpureus strain R40.</title>
        <authorList>
            <person name="Carey S.B."/>
            <person name="Jenkins J."/>
            <person name="Shu S."/>
            <person name="Lovell J.T."/>
            <person name="Sreedasyam A."/>
            <person name="Maumus F."/>
            <person name="Tiley G.P."/>
            <person name="Fernandez-Pozo N."/>
            <person name="Barry K."/>
            <person name="Chen C."/>
            <person name="Wang M."/>
            <person name="Lipzen A."/>
            <person name="Daum C."/>
            <person name="Saski C.A."/>
            <person name="Payton A.C."/>
            <person name="Mcbreen J.C."/>
            <person name="Conrad R.E."/>
            <person name="Kollar L.M."/>
            <person name="Olsson S."/>
            <person name="Huttunen S."/>
            <person name="Landis J.B."/>
            <person name="Wickett N.J."/>
            <person name="Johnson M.G."/>
            <person name="Rensing S.A."/>
            <person name="Grimwood J."/>
            <person name="Schmutz J."/>
            <person name="Mcdaniel S.F."/>
        </authorList>
    </citation>
    <scope>NUCLEOTIDE SEQUENCE</scope>
    <source>
        <strain evidence="7">R40</strain>
    </source>
</reference>
<feature type="transmembrane region" description="Helical" evidence="5">
    <location>
        <begin position="169"/>
        <end position="192"/>
    </location>
</feature>
<keyword evidence="3" id="KW-1015">Disulfide bond</keyword>
<protein>
    <recommendedName>
        <fullName evidence="6">Phytocyanin domain-containing protein</fullName>
    </recommendedName>
</protein>
<keyword evidence="5" id="KW-0472">Membrane</keyword>
<dbReference type="InterPro" id="IPR039391">
    <property type="entry name" value="Phytocyanin-like"/>
</dbReference>
<proteinExistence type="predicted"/>
<dbReference type="AlphaFoldDB" id="A0A8T0J5J0"/>
<dbReference type="CDD" id="cd04216">
    <property type="entry name" value="Phytocyanin"/>
    <property type="match status" value="1"/>
</dbReference>
<dbReference type="PROSITE" id="PS51485">
    <property type="entry name" value="PHYTOCYANIN"/>
    <property type="match status" value="1"/>
</dbReference>
<keyword evidence="8" id="KW-1185">Reference proteome</keyword>
<keyword evidence="1" id="KW-0479">Metal-binding</keyword>
<dbReference type="Gene3D" id="2.60.40.420">
    <property type="entry name" value="Cupredoxins - blue copper proteins"/>
    <property type="match status" value="1"/>
</dbReference>
<dbReference type="InterPro" id="IPR003245">
    <property type="entry name" value="Phytocyanin_dom"/>
</dbReference>
<keyword evidence="5" id="KW-0812">Transmembrane</keyword>
<evidence type="ECO:0000256" key="1">
    <source>
        <dbReference type="ARBA" id="ARBA00022723"/>
    </source>
</evidence>
<dbReference type="GO" id="GO:0005886">
    <property type="term" value="C:plasma membrane"/>
    <property type="evidence" value="ECO:0007669"/>
    <property type="project" value="TreeGrafter"/>
</dbReference>
<dbReference type="Proteomes" id="UP000822688">
    <property type="component" value="Chromosome 1"/>
</dbReference>
<dbReference type="FunFam" id="2.60.40.420:FF:000034">
    <property type="entry name" value="Cupredoxin superfamily protein"/>
    <property type="match status" value="1"/>
</dbReference>
<evidence type="ECO:0000256" key="5">
    <source>
        <dbReference type="SAM" id="Phobius"/>
    </source>
</evidence>
<name>A0A8T0J5J0_CERPU</name>
<evidence type="ECO:0000256" key="3">
    <source>
        <dbReference type="ARBA" id="ARBA00023157"/>
    </source>
</evidence>
<accession>A0A8T0J5J0</accession>
<dbReference type="PANTHER" id="PTHR33021:SF489">
    <property type="entry name" value="BASIC BLUE PROTEIN-LIKE"/>
    <property type="match status" value="1"/>
</dbReference>
<comment type="caution">
    <text evidence="7">The sequence shown here is derived from an EMBL/GenBank/DDBJ whole genome shotgun (WGS) entry which is preliminary data.</text>
</comment>
<dbReference type="EMBL" id="CM026421">
    <property type="protein sequence ID" value="KAG0590847.1"/>
    <property type="molecule type" value="Genomic_DNA"/>
</dbReference>
<dbReference type="InterPro" id="IPR028871">
    <property type="entry name" value="BlueCu_1_BS"/>
</dbReference>
<dbReference type="GO" id="GO:0046872">
    <property type="term" value="F:metal ion binding"/>
    <property type="evidence" value="ECO:0007669"/>
    <property type="project" value="UniProtKB-KW"/>
</dbReference>
<evidence type="ECO:0000313" key="8">
    <source>
        <dbReference type="Proteomes" id="UP000822688"/>
    </source>
</evidence>
<sequence>MTPMMQGRGSASLSYIVTVFVVAMSTFLGVSHAVQHVVGGDVQKWAFLQANSPITFYNDWAANQTFTTGDTMLFTYNNNTHSVVEVATQADFDACNLQANISKYYSGADSVFISKAGTSFFICGTPTHCGQGMKVSIVATGATVAAPPSPVVQGPAPAQSVINASPPAAFYSGVTSLALAILLTATHAAVFLG</sequence>